<reference evidence="13" key="2">
    <citation type="submission" date="2013-12" db="EMBL/GenBank/DDBJ databases">
        <title>Evolution of pathogenesis and genome organization in the Tremellales.</title>
        <authorList>
            <person name="Cuomo C."/>
            <person name="Litvintseva A."/>
            <person name="Heitman J."/>
            <person name="Chen Y."/>
            <person name="Sun S."/>
            <person name="Springer D."/>
            <person name="Dromer F."/>
            <person name="Young S."/>
            <person name="Zeng Q."/>
            <person name="Chapman S."/>
            <person name="Gujja S."/>
            <person name="Saif S."/>
            <person name="Birren B."/>
        </authorList>
    </citation>
    <scope>NUCLEOTIDE SEQUENCE [LARGE SCALE GENOMIC DNA]</scope>
    <source>
        <strain evidence="13">CBS 10435</strain>
    </source>
</reference>
<feature type="compositionally biased region" description="Pro residues" evidence="10">
    <location>
        <begin position="20"/>
        <end position="31"/>
    </location>
</feature>
<evidence type="ECO:0000256" key="9">
    <source>
        <dbReference type="PROSITE-ProRule" id="PRU00125"/>
    </source>
</evidence>
<reference evidence="12 13" key="1">
    <citation type="submission" date="2013-07" db="EMBL/GenBank/DDBJ databases">
        <title>The Genome Sequence of Kwoniella mangroviensis CBS10435.</title>
        <authorList>
            <consortium name="The Broad Institute Genome Sequencing Platform"/>
            <person name="Cuomo C."/>
            <person name="Litvintseva A."/>
            <person name="Chen Y."/>
            <person name="Heitman J."/>
            <person name="Sun S."/>
            <person name="Springer D."/>
            <person name="Dromer F."/>
            <person name="Young S.K."/>
            <person name="Zeng Q."/>
            <person name="Gargeya S."/>
            <person name="Fitzgerald M."/>
            <person name="Abouelleil A."/>
            <person name="Alvarado L."/>
            <person name="Berlin A.M."/>
            <person name="Chapman S.B."/>
            <person name="Dewar J."/>
            <person name="Goldberg J."/>
            <person name="Griggs A."/>
            <person name="Gujja S."/>
            <person name="Hansen M."/>
            <person name="Howarth C."/>
            <person name="Imamovic A."/>
            <person name="Larimer J."/>
            <person name="McCowan C."/>
            <person name="Murphy C."/>
            <person name="Pearson M."/>
            <person name="Priest M."/>
            <person name="Roberts A."/>
            <person name="Saif S."/>
            <person name="Shea T."/>
            <person name="Sykes S."/>
            <person name="Wortman J."/>
            <person name="Nusbaum C."/>
            <person name="Birren B."/>
        </authorList>
    </citation>
    <scope>NUCLEOTIDE SEQUENCE [LARGE SCALE GENOMIC DNA]</scope>
    <source>
        <strain evidence="12 13">CBS 10435</strain>
    </source>
</reference>
<sequence>MQYQYNAPAPQAGPSQYAPYRPPIPSQPLPNPHDQQYQPGPSQPYSPVNPSPHDGRYYPNGHDISSPASSIYTHPSQQHTYQNPPPQASSSHTYASYHPPVPTVEAVPPPTPKVAYEAPVFQTFQARRRAKEAALRAQAGISSSFSSHPTTSSTAPPPSMYSQPQPPSQPIHPHRSPSPIPHPPPSTMAMMAQQSPSGGPPPAPPVRSRSPAPPIINTANPQSTQRALPHSQSRPLPSPRALPSFPLGTPNSTPSHSGTSSPRTPIRNDMPPPPIPVPSPIEANLERSDTVSSVKSLDRTGFSSSPVKRSLPKPPVGVNSSKSLDRGIPSSIGMGMGMGDGFRKNMSRKQPSVVEEGSERTLVNGLADMSMEQKQMSSATPIPPPAIPTIRTPSPSPSPSPSPNPPTVITPDSSSDNRAPAKFTPLPAINLPDSDASSIATADDEIDPRDPSQVTPKAKRMSNGPSSPGIEFSGLPMISVSSSDTADEPPHDGEISFAVPTIKFGNDASTINVPSISTAPPASTASRPQQHRIQPDGSAFLCSGCGNAIIGRIVNAMNQRWHPQCFMCAECGELLEHVSSYEWEGRAYCHLDFHDKFAHRCHHCQTPIVDPRFVTLNDPVLGQRYYHELHFFCSECGDPFLDPSKSSAPGTEKIRGGSNNGEEEEDNETSAFVIQKGHPYCEKCHLRLHKPKCKACNLPIPDLAINAMGAKWHKECFVCAQCHNGFANNLFFPKDGKAFCTSCYESIISDE</sequence>
<feature type="domain" description="LIM zinc-binding" evidence="11">
    <location>
        <begin position="540"/>
        <end position="599"/>
    </location>
</feature>
<dbReference type="GO" id="GO:0003712">
    <property type="term" value="F:transcription coregulator activity"/>
    <property type="evidence" value="ECO:0007669"/>
    <property type="project" value="TreeGrafter"/>
</dbReference>
<dbReference type="GO" id="GO:0046872">
    <property type="term" value="F:metal ion binding"/>
    <property type="evidence" value="ECO:0007669"/>
    <property type="project" value="UniProtKB-KW"/>
</dbReference>
<dbReference type="GO" id="GO:0030695">
    <property type="term" value="F:GTPase regulator activity"/>
    <property type="evidence" value="ECO:0007669"/>
    <property type="project" value="UniProtKB-ARBA"/>
</dbReference>
<evidence type="ECO:0000256" key="5">
    <source>
        <dbReference type="ARBA" id="ARBA00022737"/>
    </source>
</evidence>
<dbReference type="EMBL" id="KI669462">
    <property type="protein sequence ID" value="OCF58353.1"/>
    <property type="molecule type" value="Genomic_DNA"/>
</dbReference>
<evidence type="ECO:0000256" key="7">
    <source>
        <dbReference type="ARBA" id="ARBA00022949"/>
    </source>
</evidence>
<dbReference type="FunFam" id="2.10.110.10:FF:000008">
    <property type="entry name" value="Paxillin isoform 1"/>
    <property type="match status" value="1"/>
</dbReference>
<feature type="compositionally biased region" description="Pro residues" evidence="10">
    <location>
        <begin position="270"/>
        <end position="279"/>
    </location>
</feature>
<keyword evidence="7" id="KW-0965">Cell junction</keyword>
<feature type="compositionally biased region" description="Pro residues" evidence="10">
    <location>
        <begin position="155"/>
        <end position="186"/>
    </location>
</feature>
<dbReference type="CDD" id="cd08368">
    <property type="entry name" value="LIM"/>
    <property type="match status" value="3"/>
</dbReference>
<feature type="region of interest" description="Disordered" evidence="10">
    <location>
        <begin position="1"/>
        <end position="108"/>
    </location>
</feature>
<feature type="domain" description="LIM zinc-binding" evidence="11">
    <location>
        <begin position="691"/>
        <end position="750"/>
    </location>
</feature>
<dbReference type="PANTHER" id="PTHR24205:SF16">
    <property type="entry name" value="GH01042P-RELATED"/>
    <property type="match status" value="1"/>
</dbReference>
<gene>
    <name evidence="12" type="ORF">L486_04386</name>
</gene>
<evidence type="ECO:0000259" key="11">
    <source>
        <dbReference type="PROSITE" id="PS50023"/>
    </source>
</evidence>
<accession>A0A1B9IS44</accession>
<evidence type="ECO:0000256" key="2">
    <source>
        <dbReference type="ARBA" id="ARBA00004496"/>
    </source>
</evidence>
<keyword evidence="3" id="KW-0963">Cytoplasm</keyword>
<keyword evidence="13" id="KW-1185">Reference proteome</keyword>
<keyword evidence="4 9" id="KW-0479">Metal-binding</keyword>
<evidence type="ECO:0000256" key="3">
    <source>
        <dbReference type="ARBA" id="ARBA00022490"/>
    </source>
</evidence>
<dbReference type="SMART" id="SM00132">
    <property type="entry name" value="LIM"/>
    <property type="match status" value="3"/>
</dbReference>
<dbReference type="GO" id="GO:0005737">
    <property type="term" value="C:cytoplasm"/>
    <property type="evidence" value="ECO:0007669"/>
    <property type="project" value="UniProtKB-SubCell"/>
</dbReference>
<dbReference type="Proteomes" id="UP000092583">
    <property type="component" value="Unassembled WGS sequence"/>
</dbReference>
<dbReference type="FunFam" id="2.10.110.10:FF:000135">
    <property type="entry name" value="LIM domain-containing protein, putative"/>
    <property type="match status" value="1"/>
</dbReference>
<dbReference type="PANTHER" id="PTHR24205">
    <property type="entry name" value="FOUR AND A HALF LIM DOMAINS PROTEIN"/>
    <property type="match status" value="1"/>
</dbReference>
<dbReference type="STRING" id="1331196.A0A1B9IS44"/>
<dbReference type="PROSITE" id="PS50023">
    <property type="entry name" value="LIM_DOMAIN_2"/>
    <property type="match status" value="2"/>
</dbReference>
<feature type="compositionally biased region" description="Polar residues" evidence="10">
    <location>
        <begin position="217"/>
        <end position="232"/>
    </location>
</feature>
<evidence type="ECO:0000256" key="10">
    <source>
        <dbReference type="SAM" id="MobiDB-lite"/>
    </source>
</evidence>
<feature type="compositionally biased region" description="Low complexity" evidence="10">
    <location>
        <begin position="135"/>
        <end position="154"/>
    </location>
</feature>
<organism evidence="12 13">
    <name type="scientific">Kwoniella mangroviensis CBS 10435</name>
    <dbReference type="NCBI Taxonomy" id="1331196"/>
    <lineage>
        <taxon>Eukaryota</taxon>
        <taxon>Fungi</taxon>
        <taxon>Dikarya</taxon>
        <taxon>Basidiomycota</taxon>
        <taxon>Agaricomycotina</taxon>
        <taxon>Tremellomycetes</taxon>
        <taxon>Tremellales</taxon>
        <taxon>Cryptococcaceae</taxon>
        <taxon>Kwoniella</taxon>
    </lineage>
</organism>
<feature type="compositionally biased region" description="Polar residues" evidence="10">
    <location>
        <begin position="66"/>
        <end position="94"/>
    </location>
</feature>
<keyword evidence="8 9" id="KW-0440">LIM domain</keyword>
<feature type="compositionally biased region" description="Polar residues" evidence="10">
    <location>
        <begin position="290"/>
        <end position="307"/>
    </location>
</feature>
<dbReference type="Pfam" id="PF00412">
    <property type="entry name" value="LIM"/>
    <property type="match status" value="2"/>
</dbReference>
<dbReference type="AlphaFoldDB" id="A0A1B9IS44"/>
<feature type="region of interest" description="Disordered" evidence="10">
    <location>
        <begin position="645"/>
        <end position="669"/>
    </location>
</feature>
<feature type="compositionally biased region" description="Pro residues" evidence="10">
    <location>
        <begin position="99"/>
        <end position="108"/>
    </location>
</feature>
<protein>
    <recommendedName>
        <fullName evidence="11">LIM zinc-binding domain-containing protein</fullName>
    </recommendedName>
</protein>
<feature type="compositionally biased region" description="Polar residues" evidence="10">
    <location>
        <begin position="249"/>
        <end position="261"/>
    </location>
</feature>
<feature type="compositionally biased region" description="Pro residues" evidence="10">
    <location>
        <begin position="41"/>
        <end position="50"/>
    </location>
</feature>
<proteinExistence type="predicted"/>
<evidence type="ECO:0000256" key="6">
    <source>
        <dbReference type="ARBA" id="ARBA00022833"/>
    </source>
</evidence>
<comment type="subcellular location">
    <subcellularLocation>
        <location evidence="1">Cell junction</location>
    </subcellularLocation>
    <subcellularLocation>
        <location evidence="2">Cytoplasm</location>
    </subcellularLocation>
</comment>
<keyword evidence="5" id="KW-0677">Repeat</keyword>
<evidence type="ECO:0000256" key="8">
    <source>
        <dbReference type="ARBA" id="ARBA00023038"/>
    </source>
</evidence>
<dbReference type="SUPFAM" id="SSF57716">
    <property type="entry name" value="Glucocorticoid receptor-like (DNA-binding domain)"/>
    <property type="match status" value="4"/>
</dbReference>
<keyword evidence="6 9" id="KW-0862">Zinc</keyword>
<evidence type="ECO:0000313" key="13">
    <source>
        <dbReference type="Proteomes" id="UP000092583"/>
    </source>
</evidence>
<feature type="compositionally biased region" description="Low complexity" evidence="10">
    <location>
        <begin position="233"/>
        <end position="247"/>
    </location>
</feature>
<feature type="compositionally biased region" description="Pro residues" evidence="10">
    <location>
        <begin position="394"/>
        <end position="408"/>
    </location>
</feature>
<evidence type="ECO:0000256" key="1">
    <source>
        <dbReference type="ARBA" id="ARBA00004282"/>
    </source>
</evidence>
<evidence type="ECO:0000313" key="12">
    <source>
        <dbReference type="EMBL" id="OCF58353.1"/>
    </source>
</evidence>
<dbReference type="Gene3D" id="2.10.110.10">
    <property type="entry name" value="Cysteine Rich Protein"/>
    <property type="match status" value="3"/>
</dbReference>
<feature type="region of interest" description="Disordered" evidence="10">
    <location>
        <begin position="128"/>
        <end position="470"/>
    </location>
</feature>
<dbReference type="InterPro" id="IPR001781">
    <property type="entry name" value="Znf_LIM"/>
</dbReference>
<evidence type="ECO:0000256" key="4">
    <source>
        <dbReference type="ARBA" id="ARBA00022723"/>
    </source>
</evidence>
<dbReference type="OrthoDB" id="15567at2759"/>
<name>A0A1B9IS44_9TREE</name>
<dbReference type="PROSITE" id="PS00478">
    <property type="entry name" value="LIM_DOMAIN_1"/>
    <property type="match status" value="2"/>
</dbReference>
<dbReference type="GO" id="GO:0005634">
    <property type="term" value="C:nucleus"/>
    <property type="evidence" value="ECO:0007669"/>
    <property type="project" value="TreeGrafter"/>
</dbReference>